<keyword evidence="4" id="KW-1185">Reference proteome</keyword>
<accession>A0AAP0CSW8</accession>
<dbReference type="GO" id="GO:0005096">
    <property type="term" value="F:GTPase activator activity"/>
    <property type="evidence" value="ECO:0007669"/>
    <property type="project" value="UniProtKB-KW"/>
</dbReference>
<evidence type="ECO:0000313" key="3">
    <source>
        <dbReference type="EMBL" id="KAK9058778.1"/>
    </source>
</evidence>
<feature type="domain" description="Rho-GAP" evidence="2">
    <location>
        <begin position="14"/>
        <end position="67"/>
    </location>
</feature>
<sequence>MGLLVKQLIYDTCLLVNGLQAEGIFRINGGNSQEEDVRKQLNIGYVPNGIDVHCLVGLIKAWFRELLVGELGLLTPARVMHYNTEEEHIKLVKSLSHTVVALLDCAAQINMFIQLKSTCIYVNGPQSPPLLLCVRMTLVPGFKTYRRSGDSWFLSHLCCVFIFSSKLCRFEPML</sequence>
<keyword evidence="1" id="KW-0343">GTPase activation</keyword>
<dbReference type="GO" id="GO:0007165">
    <property type="term" value="P:signal transduction"/>
    <property type="evidence" value="ECO:0007669"/>
    <property type="project" value="InterPro"/>
</dbReference>
<dbReference type="AlphaFoldDB" id="A0AAP0CSW8"/>
<protein>
    <recommendedName>
        <fullName evidence="2">Rho-GAP domain-containing protein</fullName>
    </recommendedName>
</protein>
<gene>
    <name evidence="3" type="ORF">SSX86_023621</name>
</gene>
<dbReference type="PANTHER" id="PTHR23177">
    <property type="entry name" value="MKIAA1688 PROTEIN"/>
    <property type="match status" value="1"/>
</dbReference>
<evidence type="ECO:0000256" key="1">
    <source>
        <dbReference type="ARBA" id="ARBA00022468"/>
    </source>
</evidence>
<dbReference type="Pfam" id="PF00620">
    <property type="entry name" value="RhoGAP"/>
    <property type="match status" value="1"/>
</dbReference>
<dbReference type="Proteomes" id="UP001408789">
    <property type="component" value="Unassembled WGS sequence"/>
</dbReference>
<dbReference type="SUPFAM" id="SSF48350">
    <property type="entry name" value="GTPase activation domain, GAP"/>
    <property type="match status" value="1"/>
</dbReference>
<name>A0AAP0CSW8_9ASTR</name>
<dbReference type="InterPro" id="IPR008936">
    <property type="entry name" value="Rho_GTPase_activation_prot"/>
</dbReference>
<proteinExistence type="predicted"/>
<comment type="caution">
    <text evidence="3">The sequence shown here is derived from an EMBL/GenBank/DDBJ whole genome shotgun (WGS) entry which is preliminary data.</text>
</comment>
<dbReference type="PANTHER" id="PTHR23177:SF64">
    <property type="entry name" value="RHO GTPASE-ACTIVATING PROTEIN 1"/>
    <property type="match status" value="1"/>
</dbReference>
<reference evidence="3 4" key="1">
    <citation type="submission" date="2024-04" db="EMBL/GenBank/DDBJ databases">
        <title>The reference genome of an endangered Asteraceae, Deinandra increscens subsp. villosa, native to the Central Coast of California.</title>
        <authorList>
            <person name="Guilliams M."/>
            <person name="Hasenstab-Lehman K."/>
            <person name="Meyer R."/>
            <person name="Mcevoy S."/>
        </authorList>
    </citation>
    <scope>NUCLEOTIDE SEQUENCE [LARGE SCALE GENOMIC DNA]</scope>
    <source>
        <tissue evidence="3">Leaf</tissue>
    </source>
</reference>
<dbReference type="InterPro" id="IPR000198">
    <property type="entry name" value="RhoGAP_dom"/>
</dbReference>
<dbReference type="Gene3D" id="1.10.555.10">
    <property type="entry name" value="Rho GTPase activation protein"/>
    <property type="match status" value="1"/>
</dbReference>
<organism evidence="3 4">
    <name type="scientific">Deinandra increscens subsp. villosa</name>
    <dbReference type="NCBI Taxonomy" id="3103831"/>
    <lineage>
        <taxon>Eukaryota</taxon>
        <taxon>Viridiplantae</taxon>
        <taxon>Streptophyta</taxon>
        <taxon>Embryophyta</taxon>
        <taxon>Tracheophyta</taxon>
        <taxon>Spermatophyta</taxon>
        <taxon>Magnoliopsida</taxon>
        <taxon>eudicotyledons</taxon>
        <taxon>Gunneridae</taxon>
        <taxon>Pentapetalae</taxon>
        <taxon>asterids</taxon>
        <taxon>campanulids</taxon>
        <taxon>Asterales</taxon>
        <taxon>Asteraceae</taxon>
        <taxon>Asteroideae</taxon>
        <taxon>Heliantheae alliance</taxon>
        <taxon>Madieae</taxon>
        <taxon>Madiinae</taxon>
        <taxon>Deinandra</taxon>
    </lineage>
</organism>
<evidence type="ECO:0000313" key="4">
    <source>
        <dbReference type="Proteomes" id="UP001408789"/>
    </source>
</evidence>
<dbReference type="InterPro" id="IPR044785">
    <property type="entry name" value="RopGAP1-5"/>
</dbReference>
<evidence type="ECO:0000259" key="2">
    <source>
        <dbReference type="Pfam" id="PF00620"/>
    </source>
</evidence>
<dbReference type="EMBL" id="JBCNJP010000023">
    <property type="protein sequence ID" value="KAK9058778.1"/>
    <property type="molecule type" value="Genomic_DNA"/>
</dbReference>